<feature type="region of interest" description="Disordered" evidence="1">
    <location>
        <begin position="1"/>
        <end position="55"/>
    </location>
</feature>
<sequence length="96" mass="10488">MSVGIPFTAGSEASGGWPPHRGPRPAFEPGPADVKAAKKAEKEAEKERRRQITGPSFVETVAKSIKTSVVGKVFRPDPDKPKKRRVERDRDGVPIQ</sequence>
<keyword evidence="3" id="KW-1185">Reference proteome</keyword>
<feature type="compositionally biased region" description="Basic and acidic residues" evidence="1">
    <location>
        <begin position="74"/>
        <end position="96"/>
    </location>
</feature>
<gene>
    <name evidence="2" type="ORF">CTA1_4326</name>
</gene>
<accession>A0A4U6XDT3</accession>
<organism evidence="2 3">
    <name type="scientific">Colletotrichum tanaceti</name>
    <dbReference type="NCBI Taxonomy" id="1306861"/>
    <lineage>
        <taxon>Eukaryota</taxon>
        <taxon>Fungi</taxon>
        <taxon>Dikarya</taxon>
        <taxon>Ascomycota</taxon>
        <taxon>Pezizomycotina</taxon>
        <taxon>Sordariomycetes</taxon>
        <taxon>Hypocreomycetidae</taxon>
        <taxon>Glomerellales</taxon>
        <taxon>Glomerellaceae</taxon>
        <taxon>Colletotrichum</taxon>
        <taxon>Colletotrichum destructivum species complex</taxon>
    </lineage>
</organism>
<name>A0A4U6XDT3_9PEZI</name>
<feature type="compositionally biased region" description="Basic and acidic residues" evidence="1">
    <location>
        <begin position="35"/>
        <end position="50"/>
    </location>
</feature>
<comment type="caution">
    <text evidence="2">The sequence shown here is derived from an EMBL/GenBank/DDBJ whole genome shotgun (WGS) entry which is preliminary data.</text>
</comment>
<proteinExistence type="predicted"/>
<evidence type="ECO:0000256" key="1">
    <source>
        <dbReference type="SAM" id="MobiDB-lite"/>
    </source>
</evidence>
<dbReference type="EMBL" id="PJEX01000182">
    <property type="protein sequence ID" value="TKW53533.1"/>
    <property type="molecule type" value="Genomic_DNA"/>
</dbReference>
<evidence type="ECO:0000313" key="2">
    <source>
        <dbReference type="EMBL" id="TKW53533.1"/>
    </source>
</evidence>
<dbReference type="AlphaFoldDB" id="A0A4U6XDT3"/>
<evidence type="ECO:0000313" key="3">
    <source>
        <dbReference type="Proteomes" id="UP000310108"/>
    </source>
</evidence>
<feature type="region of interest" description="Disordered" evidence="1">
    <location>
        <begin position="72"/>
        <end position="96"/>
    </location>
</feature>
<protein>
    <submittedName>
        <fullName evidence="2">Uncharacterized protein</fullName>
    </submittedName>
</protein>
<reference evidence="2 3" key="1">
    <citation type="journal article" date="2019" name="PLoS ONE">
        <title>Comparative genome analysis indicates high evolutionary potential of pathogenicity genes in Colletotrichum tanaceti.</title>
        <authorList>
            <person name="Lelwala R.V."/>
            <person name="Korhonen P.K."/>
            <person name="Young N.D."/>
            <person name="Scott J.B."/>
            <person name="Ades P.A."/>
            <person name="Gasser R.B."/>
            <person name="Taylor P.W.J."/>
        </authorList>
    </citation>
    <scope>NUCLEOTIDE SEQUENCE [LARGE SCALE GENOMIC DNA]</scope>
    <source>
        <strain evidence="2">BRIP57314</strain>
    </source>
</reference>
<dbReference type="Proteomes" id="UP000310108">
    <property type="component" value="Unassembled WGS sequence"/>
</dbReference>